<feature type="compositionally biased region" description="Low complexity" evidence="1">
    <location>
        <begin position="254"/>
        <end position="266"/>
    </location>
</feature>
<keyword evidence="3" id="KW-1185">Reference proteome</keyword>
<evidence type="ECO:0000313" key="3">
    <source>
        <dbReference type="Proteomes" id="UP001362999"/>
    </source>
</evidence>
<feature type="region of interest" description="Disordered" evidence="1">
    <location>
        <begin position="246"/>
        <end position="278"/>
    </location>
</feature>
<accession>A0AAW0C9G0</accession>
<evidence type="ECO:0000313" key="2">
    <source>
        <dbReference type="EMBL" id="KAK7035653.1"/>
    </source>
</evidence>
<name>A0AAW0C9G0_9AGAR</name>
<gene>
    <name evidence="2" type="ORF">R3P38DRAFT_602933</name>
</gene>
<reference evidence="2 3" key="1">
    <citation type="journal article" date="2024" name="J Genomics">
        <title>Draft genome sequencing and assembly of Favolaschia claudopus CIRM-BRFM 2984 isolated from oak limbs.</title>
        <authorList>
            <person name="Navarro D."/>
            <person name="Drula E."/>
            <person name="Chaduli D."/>
            <person name="Cazenave R."/>
            <person name="Ahrendt S."/>
            <person name="Wang J."/>
            <person name="Lipzen A."/>
            <person name="Daum C."/>
            <person name="Barry K."/>
            <person name="Grigoriev I.V."/>
            <person name="Favel A."/>
            <person name="Rosso M.N."/>
            <person name="Martin F."/>
        </authorList>
    </citation>
    <scope>NUCLEOTIDE SEQUENCE [LARGE SCALE GENOMIC DNA]</scope>
    <source>
        <strain evidence="2 3">CIRM-BRFM 2984</strain>
    </source>
</reference>
<proteinExistence type="predicted"/>
<feature type="region of interest" description="Disordered" evidence="1">
    <location>
        <begin position="32"/>
        <end position="56"/>
    </location>
</feature>
<dbReference type="Proteomes" id="UP001362999">
    <property type="component" value="Unassembled WGS sequence"/>
</dbReference>
<sequence>MMEHENESQEAVIELSSNTLLGRSSTTLYVSGGIGGQGGRGGQEGGAGGNAEGPTFNISHAEGWTVNFANGNATRNAGNLVSVVNSAPPAISIFDVNLQQEVHCSDSRSKRWRRRDVVRRYYTADRKEKTLVTYEGQDAEKEWKQDAARRMELWHPSFVQLYGTVCWGDIRASIFYAALIPLRDIANIFQMPSCTRSDRLVNDGANEGEGAILPVDIVGHETRESIPAIDVSSSLNLLSEQTLQFPPQAPSPPVAASIPPTSSADVPPKKRVSRKRKADEVDLTNILTTARTRKAPIRADNL</sequence>
<protein>
    <submittedName>
        <fullName evidence="2">Uncharacterized protein</fullName>
    </submittedName>
</protein>
<feature type="compositionally biased region" description="Gly residues" evidence="1">
    <location>
        <begin position="32"/>
        <end position="51"/>
    </location>
</feature>
<comment type="caution">
    <text evidence="2">The sequence shown here is derived from an EMBL/GenBank/DDBJ whole genome shotgun (WGS) entry which is preliminary data.</text>
</comment>
<evidence type="ECO:0000256" key="1">
    <source>
        <dbReference type="SAM" id="MobiDB-lite"/>
    </source>
</evidence>
<dbReference type="EMBL" id="JAWWNJ010000019">
    <property type="protein sequence ID" value="KAK7035653.1"/>
    <property type="molecule type" value="Genomic_DNA"/>
</dbReference>
<organism evidence="2 3">
    <name type="scientific">Favolaschia claudopus</name>
    <dbReference type="NCBI Taxonomy" id="2862362"/>
    <lineage>
        <taxon>Eukaryota</taxon>
        <taxon>Fungi</taxon>
        <taxon>Dikarya</taxon>
        <taxon>Basidiomycota</taxon>
        <taxon>Agaricomycotina</taxon>
        <taxon>Agaricomycetes</taxon>
        <taxon>Agaricomycetidae</taxon>
        <taxon>Agaricales</taxon>
        <taxon>Marasmiineae</taxon>
        <taxon>Mycenaceae</taxon>
        <taxon>Favolaschia</taxon>
    </lineage>
</organism>
<dbReference type="AlphaFoldDB" id="A0AAW0C9G0"/>